<keyword evidence="2" id="KW-1185">Reference proteome</keyword>
<accession>A0ACC3NQ25</accession>
<name>A0ACC3NQ25_9PEZI</name>
<evidence type="ECO:0000313" key="2">
    <source>
        <dbReference type="Proteomes" id="UP001281147"/>
    </source>
</evidence>
<organism evidence="1 2">
    <name type="scientific">Vermiconidia calcicola</name>
    <dbReference type="NCBI Taxonomy" id="1690605"/>
    <lineage>
        <taxon>Eukaryota</taxon>
        <taxon>Fungi</taxon>
        <taxon>Dikarya</taxon>
        <taxon>Ascomycota</taxon>
        <taxon>Pezizomycotina</taxon>
        <taxon>Dothideomycetes</taxon>
        <taxon>Dothideomycetidae</taxon>
        <taxon>Mycosphaerellales</taxon>
        <taxon>Extremaceae</taxon>
        <taxon>Vermiconidia</taxon>
    </lineage>
</organism>
<proteinExistence type="predicted"/>
<gene>
    <name evidence="1" type="ORF">LTR37_003604</name>
</gene>
<sequence>MGSSFNAAEKVVVVDVGSPPVSFSVPEAILCSTSEFLKAKIKPEWSQEGASIQIPDSPADAFSLYVNWLYDRSSAINAGVNMVMLASAYVLGEGIMDTAFKDTIIDIMKGRIFSDKHRAVLAIDGVDIVKTIYEGTPRGSAARKLLAHVFAFRASVGDLSAAFDSAPKEFYYNVALVARKPVDVGMSYAFLDTIEKCSYHCHQGKEYCYFGL</sequence>
<evidence type="ECO:0000313" key="1">
    <source>
        <dbReference type="EMBL" id="KAK3720555.1"/>
    </source>
</evidence>
<protein>
    <submittedName>
        <fullName evidence="1">Uncharacterized protein</fullName>
    </submittedName>
</protein>
<comment type="caution">
    <text evidence="1">The sequence shown here is derived from an EMBL/GenBank/DDBJ whole genome shotgun (WGS) entry which is preliminary data.</text>
</comment>
<dbReference type="EMBL" id="JAUTXU010000021">
    <property type="protein sequence ID" value="KAK3720555.1"/>
    <property type="molecule type" value="Genomic_DNA"/>
</dbReference>
<dbReference type="Proteomes" id="UP001281147">
    <property type="component" value="Unassembled WGS sequence"/>
</dbReference>
<reference evidence="1" key="1">
    <citation type="submission" date="2023-07" db="EMBL/GenBank/DDBJ databases">
        <title>Black Yeasts Isolated from many extreme environments.</title>
        <authorList>
            <person name="Coleine C."/>
            <person name="Stajich J.E."/>
            <person name="Selbmann L."/>
        </authorList>
    </citation>
    <scope>NUCLEOTIDE SEQUENCE</scope>
    <source>
        <strain evidence="1">CCFEE 5714</strain>
    </source>
</reference>